<dbReference type="EMBL" id="JARBDR010000917">
    <property type="protein sequence ID" value="KAJ8303263.1"/>
    <property type="molecule type" value="Genomic_DNA"/>
</dbReference>
<reference evidence="1 2" key="1">
    <citation type="submission" date="2022-12" db="EMBL/GenBank/DDBJ databases">
        <title>Chromosome-level genome of Tegillarca granosa.</title>
        <authorList>
            <person name="Kim J."/>
        </authorList>
    </citation>
    <scope>NUCLEOTIDE SEQUENCE [LARGE SCALE GENOMIC DNA]</scope>
    <source>
        <strain evidence="1">Teg-2019</strain>
        <tissue evidence="1">Adductor muscle</tissue>
    </source>
</reference>
<protein>
    <submittedName>
        <fullName evidence="1">Uncharacterized protein</fullName>
    </submittedName>
</protein>
<proteinExistence type="predicted"/>
<name>A0ABQ9ED90_TEGGR</name>
<accession>A0ABQ9ED90</accession>
<keyword evidence="2" id="KW-1185">Reference proteome</keyword>
<evidence type="ECO:0000313" key="2">
    <source>
        <dbReference type="Proteomes" id="UP001217089"/>
    </source>
</evidence>
<dbReference type="Proteomes" id="UP001217089">
    <property type="component" value="Unassembled WGS sequence"/>
</dbReference>
<evidence type="ECO:0000313" key="1">
    <source>
        <dbReference type="EMBL" id="KAJ8303263.1"/>
    </source>
</evidence>
<comment type="caution">
    <text evidence="1">The sequence shown here is derived from an EMBL/GenBank/DDBJ whole genome shotgun (WGS) entry which is preliminary data.</text>
</comment>
<sequence length="75" mass="8678">MLTFTHELTVKIKRSRKFSDLQVTALIRDNKGQRYWETSVGSRQTLLEPFVWLTSRITQPPTKSSSSTVLNSELH</sequence>
<gene>
    <name evidence="1" type="ORF">KUTeg_019659</name>
</gene>
<organism evidence="1 2">
    <name type="scientific">Tegillarca granosa</name>
    <name type="common">Malaysian cockle</name>
    <name type="synonym">Anadara granosa</name>
    <dbReference type="NCBI Taxonomy" id="220873"/>
    <lineage>
        <taxon>Eukaryota</taxon>
        <taxon>Metazoa</taxon>
        <taxon>Spiralia</taxon>
        <taxon>Lophotrochozoa</taxon>
        <taxon>Mollusca</taxon>
        <taxon>Bivalvia</taxon>
        <taxon>Autobranchia</taxon>
        <taxon>Pteriomorphia</taxon>
        <taxon>Arcoida</taxon>
        <taxon>Arcoidea</taxon>
        <taxon>Arcidae</taxon>
        <taxon>Tegillarca</taxon>
    </lineage>
</organism>